<evidence type="ECO:0000256" key="12">
    <source>
        <dbReference type="ARBA" id="ARBA00022989"/>
    </source>
</evidence>
<evidence type="ECO:0000256" key="11">
    <source>
        <dbReference type="ARBA" id="ARBA00022968"/>
    </source>
</evidence>
<organism evidence="18 19">
    <name type="scientific">Vespula vulgaris</name>
    <name type="common">Yellow jacket</name>
    <name type="synonym">Wasp</name>
    <dbReference type="NCBI Taxonomy" id="7454"/>
    <lineage>
        <taxon>Eukaryota</taxon>
        <taxon>Metazoa</taxon>
        <taxon>Ecdysozoa</taxon>
        <taxon>Arthropoda</taxon>
        <taxon>Hexapoda</taxon>
        <taxon>Insecta</taxon>
        <taxon>Pterygota</taxon>
        <taxon>Neoptera</taxon>
        <taxon>Endopterygota</taxon>
        <taxon>Hymenoptera</taxon>
        <taxon>Apocrita</taxon>
        <taxon>Aculeata</taxon>
        <taxon>Vespoidea</taxon>
        <taxon>Vespidae</taxon>
        <taxon>Vespinae</taxon>
        <taxon>Vespula</taxon>
    </lineage>
</organism>
<evidence type="ECO:0000313" key="18">
    <source>
        <dbReference type="EMBL" id="KAF7408316.1"/>
    </source>
</evidence>
<comment type="similarity">
    <text evidence="4">Belongs to the glycosyltransferase 8 family.</text>
</comment>
<sequence length="606" mass="69548">MVREFQEDGVNFRYDCDWTDRYNPLTDQWRTCSPMSVPRNRLGVAVMDGLLYAVGGSAGAEYHNSVECYDPDQDIWSNVKPMHVKRLGVGVAVVNRLLYAIGGFDGKNRLNSVECYHPENDEWTMVSPMKCSRSGAGVASLGQYIYVIGGYDGSCQLKSVERYDTERDVWDYVSSVSIARSALSVTVLDGKLYAMGGYDGSSFLKIVEIYDPVKDQWEQGIDMTFGRSGHASAVSYHLCPIHCDYLDHNITLHGAVLVILLNLTTNFKNKIYDEHKKEKLSYSLSKKRINMPITGEVTICVVVCGDRLDESLTMLKSALVFTNTSLQFIIITENNLIPAFNEKLSEWKLISNKTFDFVIRSITFPEGNDPGIWKKLFKPCAAQRLFLPTVLNNTDAVLYMDTDTLFLAPPEKIWDEFKKMNSSQLAALSPEHEDPNTGWYNRFAKHPYYGKLGVNSGVMLMNLTRMREFRWTNYVVPIHKEYKLKITWGDQDIINIIFHYHPEKLYVYPCRFNYRPDHCMYMSVCTEAEKYGALVLHGSRGMFHSQKQPPFKAVYRSMQEYQLNTDPYDYLFVPMKNYLTLEDKSNCGKVWKAFLIQPELHLSKNL</sequence>
<dbReference type="PANTHER" id="PTHR46012">
    <property type="entry name" value="IP22168P"/>
    <property type="match status" value="1"/>
</dbReference>
<evidence type="ECO:0000256" key="13">
    <source>
        <dbReference type="ARBA" id="ARBA00023136"/>
    </source>
</evidence>
<protein>
    <recommendedName>
        <fullName evidence="16">UDP-D-xylose:beta-D-glucoside alpha-1,3-D-xylosyltransferase</fullName>
        <ecNumber evidence="16">2.4.2.42</ecNumber>
    </recommendedName>
</protein>
<comment type="catalytic activity">
    <reaction evidence="17">
        <text>3-O-(beta-D-glucosyl)-L-seryl-[EGF-like domain protein] + UDP-alpha-D-xylose = 3-O-[alpha-D-xylosyl-(1-&gt;3)-beta-D-glucosyl]-L-seryl-[EGF-like domain protein] + UDP + H(+)</text>
        <dbReference type="Rhea" id="RHEA:56064"/>
        <dbReference type="Rhea" id="RHEA-COMP:14610"/>
        <dbReference type="Rhea" id="RHEA-COMP:14611"/>
        <dbReference type="ChEBI" id="CHEBI:15378"/>
        <dbReference type="ChEBI" id="CHEBI:57632"/>
        <dbReference type="ChEBI" id="CHEBI:58223"/>
        <dbReference type="ChEBI" id="CHEBI:140575"/>
        <dbReference type="ChEBI" id="CHEBI:140576"/>
        <dbReference type="EC" id="2.4.2.42"/>
    </reaction>
</comment>
<keyword evidence="9" id="KW-0812">Transmembrane</keyword>
<keyword evidence="10" id="KW-0833">Ubl conjugation pathway</keyword>
<keyword evidence="12" id="KW-1133">Transmembrane helix</keyword>
<comment type="pathway">
    <text evidence="3">Protein modification; protein ubiquitination.</text>
</comment>
<dbReference type="Gene3D" id="3.90.550.10">
    <property type="entry name" value="Spore Coat Polysaccharide Biosynthesis Protein SpsA, Chain A"/>
    <property type="match status" value="1"/>
</dbReference>
<evidence type="ECO:0000256" key="9">
    <source>
        <dbReference type="ARBA" id="ARBA00022692"/>
    </source>
</evidence>
<evidence type="ECO:0000256" key="6">
    <source>
        <dbReference type="ARBA" id="ARBA00022490"/>
    </source>
</evidence>
<keyword evidence="6" id="KW-0963">Cytoplasm</keyword>
<dbReference type="Gene3D" id="2.120.10.80">
    <property type="entry name" value="Kelch-type beta propeller"/>
    <property type="match status" value="1"/>
</dbReference>
<dbReference type="AlphaFoldDB" id="A0A834KQH2"/>
<keyword evidence="5" id="KW-0880">Kelch repeat</keyword>
<comment type="subcellular location">
    <subcellularLocation>
        <location evidence="1">Cytoplasm</location>
    </subcellularLocation>
    <subcellularLocation>
        <location evidence="2">Membrane</location>
        <topology evidence="2">Single-pass type II membrane protein</topology>
    </subcellularLocation>
</comment>
<evidence type="ECO:0000256" key="5">
    <source>
        <dbReference type="ARBA" id="ARBA00022441"/>
    </source>
</evidence>
<dbReference type="InterPro" id="IPR029044">
    <property type="entry name" value="Nucleotide-diphossugar_trans"/>
</dbReference>
<reference evidence="18" key="1">
    <citation type="journal article" date="2020" name="G3 (Bethesda)">
        <title>High-Quality Assemblies for Three Invasive Social Wasps from the &lt;i&gt;Vespula&lt;/i&gt; Genus.</title>
        <authorList>
            <person name="Harrop T.W.R."/>
            <person name="Guhlin J."/>
            <person name="McLaughlin G.M."/>
            <person name="Permina E."/>
            <person name="Stockwell P."/>
            <person name="Gilligan J."/>
            <person name="Le Lec M.F."/>
            <person name="Gruber M.A.M."/>
            <person name="Quinn O."/>
            <person name="Lovegrove M."/>
            <person name="Duncan E.J."/>
            <person name="Remnant E.J."/>
            <person name="Van Eeckhoven J."/>
            <person name="Graham B."/>
            <person name="Knapp R.A."/>
            <person name="Langford K.W."/>
            <person name="Kronenberg Z."/>
            <person name="Press M.O."/>
            <person name="Eacker S.M."/>
            <person name="Wilson-Rankin E.E."/>
            <person name="Purcell J."/>
            <person name="Lester P.J."/>
            <person name="Dearden P.K."/>
        </authorList>
    </citation>
    <scope>NUCLEOTIDE SEQUENCE</scope>
    <source>
        <strain evidence="18">Marl-1</strain>
    </source>
</reference>
<dbReference type="InterPro" id="IPR006652">
    <property type="entry name" value="Kelch_1"/>
</dbReference>
<keyword evidence="7" id="KW-0328">Glycosyltransferase</keyword>
<keyword evidence="13" id="KW-0472">Membrane</keyword>
<keyword evidence="14" id="KW-0325">Glycoprotein</keyword>
<dbReference type="InterPro" id="IPR051993">
    <property type="entry name" value="Glycosyltransferase_8"/>
</dbReference>
<evidence type="ECO:0000256" key="15">
    <source>
        <dbReference type="ARBA" id="ARBA00037301"/>
    </source>
</evidence>
<dbReference type="GO" id="GO:0005737">
    <property type="term" value="C:cytoplasm"/>
    <property type="evidence" value="ECO:0007669"/>
    <property type="project" value="UniProtKB-SubCell"/>
</dbReference>
<comment type="function">
    <text evidence="15">Glycosyltransferase which elongates the O-linked glucose attached to EGF-like repeats in the extracellular domain of Notch proteins by catalyzing the addition of xylose.</text>
</comment>
<dbReference type="GO" id="GO:0016266">
    <property type="term" value="P:protein O-linked glycosylation via N-acetyl-galactosamine"/>
    <property type="evidence" value="ECO:0007669"/>
    <property type="project" value="TreeGrafter"/>
</dbReference>
<dbReference type="InterPro" id="IPR015915">
    <property type="entry name" value="Kelch-typ_b-propeller"/>
</dbReference>
<evidence type="ECO:0000256" key="3">
    <source>
        <dbReference type="ARBA" id="ARBA00004906"/>
    </source>
</evidence>
<keyword evidence="8" id="KW-0808">Transferase</keyword>
<evidence type="ECO:0000256" key="2">
    <source>
        <dbReference type="ARBA" id="ARBA00004606"/>
    </source>
</evidence>
<evidence type="ECO:0000256" key="7">
    <source>
        <dbReference type="ARBA" id="ARBA00022676"/>
    </source>
</evidence>
<dbReference type="GO" id="GO:0140563">
    <property type="term" value="F:UDP-D-xylose:beta-D-glucoside alpha-1,3-D-xylosyltransferase activity"/>
    <property type="evidence" value="ECO:0007669"/>
    <property type="project" value="UniProtKB-EC"/>
</dbReference>
<dbReference type="FunFam" id="2.120.10.80:FF:000024">
    <property type="entry name" value="Kelch-like ECH-associated protein 1"/>
    <property type="match status" value="1"/>
</dbReference>
<comment type="caution">
    <text evidence="18">The sequence shown here is derived from an EMBL/GenBank/DDBJ whole genome shotgun (WGS) entry which is preliminary data.</text>
</comment>
<dbReference type="Pfam" id="PF01344">
    <property type="entry name" value="Kelch_1"/>
    <property type="match status" value="4"/>
</dbReference>
<dbReference type="EMBL" id="JACSEA010000002">
    <property type="protein sequence ID" value="KAF7408316.1"/>
    <property type="molecule type" value="Genomic_DNA"/>
</dbReference>
<accession>A0A834KQH2</accession>
<dbReference type="SMART" id="SM00612">
    <property type="entry name" value="Kelch"/>
    <property type="match status" value="5"/>
</dbReference>
<evidence type="ECO:0000256" key="1">
    <source>
        <dbReference type="ARBA" id="ARBA00004496"/>
    </source>
</evidence>
<dbReference type="PANTHER" id="PTHR46012:SF2">
    <property type="entry name" value="IP22168P"/>
    <property type="match status" value="1"/>
</dbReference>
<dbReference type="SUPFAM" id="SSF117281">
    <property type="entry name" value="Kelch motif"/>
    <property type="match status" value="1"/>
</dbReference>
<dbReference type="InterPro" id="IPR002495">
    <property type="entry name" value="Glyco_trans_8"/>
</dbReference>
<evidence type="ECO:0000256" key="8">
    <source>
        <dbReference type="ARBA" id="ARBA00022679"/>
    </source>
</evidence>
<name>A0A834KQH2_VESVU</name>
<evidence type="ECO:0000313" key="19">
    <source>
        <dbReference type="Proteomes" id="UP000614350"/>
    </source>
</evidence>
<evidence type="ECO:0000256" key="17">
    <source>
        <dbReference type="ARBA" id="ARBA00049181"/>
    </source>
</evidence>
<dbReference type="GO" id="GO:0016020">
    <property type="term" value="C:membrane"/>
    <property type="evidence" value="ECO:0007669"/>
    <property type="project" value="UniProtKB-SubCell"/>
</dbReference>
<evidence type="ECO:0000256" key="14">
    <source>
        <dbReference type="ARBA" id="ARBA00023180"/>
    </source>
</evidence>
<evidence type="ECO:0000256" key="16">
    <source>
        <dbReference type="ARBA" id="ARBA00038854"/>
    </source>
</evidence>
<keyword evidence="19" id="KW-1185">Reference proteome</keyword>
<evidence type="ECO:0000256" key="10">
    <source>
        <dbReference type="ARBA" id="ARBA00022786"/>
    </source>
</evidence>
<dbReference type="Proteomes" id="UP000614350">
    <property type="component" value="Unassembled WGS sequence"/>
</dbReference>
<keyword evidence="11" id="KW-0735">Signal-anchor</keyword>
<dbReference type="EC" id="2.4.2.42" evidence="16"/>
<dbReference type="SUPFAM" id="SSF53448">
    <property type="entry name" value="Nucleotide-diphospho-sugar transferases"/>
    <property type="match status" value="1"/>
</dbReference>
<dbReference type="Pfam" id="PF01501">
    <property type="entry name" value="Glyco_transf_8"/>
    <property type="match status" value="1"/>
</dbReference>
<gene>
    <name evidence="18" type="ORF">HZH66_002853</name>
</gene>
<proteinExistence type="inferred from homology"/>
<evidence type="ECO:0000256" key="4">
    <source>
        <dbReference type="ARBA" id="ARBA00006351"/>
    </source>
</evidence>